<comment type="similarity">
    <text evidence="2 7">Belongs to the UPF0056 (MarC) family.</text>
</comment>
<evidence type="ECO:0000256" key="5">
    <source>
        <dbReference type="ARBA" id="ARBA00022989"/>
    </source>
</evidence>
<feature type="transmembrane region" description="Helical" evidence="7">
    <location>
        <begin position="51"/>
        <end position="71"/>
    </location>
</feature>
<organism evidence="8 9">
    <name type="scientific">Mariprofundus ferrooxydans PV-1</name>
    <dbReference type="NCBI Taxonomy" id="314345"/>
    <lineage>
        <taxon>Bacteria</taxon>
        <taxon>Pseudomonadati</taxon>
        <taxon>Pseudomonadota</taxon>
        <taxon>Candidatius Mariprofundia</taxon>
        <taxon>Mariprofundales</taxon>
        <taxon>Mariprofundaceae</taxon>
        <taxon>Mariprofundus</taxon>
    </lineage>
</organism>
<dbReference type="eggNOG" id="COG2095">
    <property type="taxonomic scope" value="Bacteria"/>
</dbReference>
<name>Q0EVV7_9PROT</name>
<comment type="caution">
    <text evidence="8">The sequence shown here is derived from an EMBL/GenBank/DDBJ whole genome shotgun (WGS) entry which is preliminary data.</text>
</comment>
<keyword evidence="3" id="KW-1003">Cell membrane</keyword>
<gene>
    <name evidence="8" type="ORF">SPV1_12235</name>
</gene>
<dbReference type="STRING" id="314344.AL013_13245"/>
<keyword evidence="6 7" id="KW-0472">Membrane</keyword>
<dbReference type="PANTHER" id="PTHR33508">
    <property type="entry name" value="UPF0056 MEMBRANE PROTEIN YHCE"/>
    <property type="match status" value="1"/>
</dbReference>
<dbReference type="Proteomes" id="UP000005297">
    <property type="component" value="Unassembled WGS sequence"/>
</dbReference>
<keyword evidence="5 7" id="KW-1133">Transmembrane helix</keyword>
<dbReference type="GO" id="GO:0005886">
    <property type="term" value="C:plasma membrane"/>
    <property type="evidence" value="ECO:0007669"/>
    <property type="project" value="UniProtKB-SubCell"/>
</dbReference>
<feature type="transmembrane region" description="Helical" evidence="7">
    <location>
        <begin position="146"/>
        <end position="167"/>
    </location>
</feature>
<dbReference type="FunCoup" id="Q0EVV7">
    <property type="interactions" value="88"/>
</dbReference>
<feature type="transmembrane region" description="Helical" evidence="7">
    <location>
        <begin position="117"/>
        <end position="140"/>
    </location>
</feature>
<dbReference type="InterPro" id="IPR002771">
    <property type="entry name" value="Multi_antbiot-R_MarC"/>
</dbReference>
<dbReference type="InParanoid" id="Q0EVV7"/>
<dbReference type="EMBL" id="AATS01000025">
    <property type="protein sequence ID" value="EAU53399.1"/>
    <property type="molecule type" value="Genomic_DNA"/>
</dbReference>
<feature type="transmembrane region" description="Helical" evidence="7">
    <location>
        <begin position="13"/>
        <end position="31"/>
    </location>
</feature>
<evidence type="ECO:0000256" key="6">
    <source>
        <dbReference type="ARBA" id="ARBA00023136"/>
    </source>
</evidence>
<evidence type="ECO:0000256" key="2">
    <source>
        <dbReference type="ARBA" id="ARBA00009784"/>
    </source>
</evidence>
<evidence type="ECO:0000256" key="1">
    <source>
        <dbReference type="ARBA" id="ARBA00004651"/>
    </source>
</evidence>
<proteinExistence type="inferred from homology"/>
<feature type="transmembrane region" description="Helical" evidence="7">
    <location>
        <begin position="188"/>
        <end position="209"/>
    </location>
</feature>
<evidence type="ECO:0000256" key="4">
    <source>
        <dbReference type="ARBA" id="ARBA00022692"/>
    </source>
</evidence>
<accession>Q0EVV7</accession>
<evidence type="ECO:0000313" key="9">
    <source>
        <dbReference type="Proteomes" id="UP000005297"/>
    </source>
</evidence>
<dbReference type="PANTHER" id="PTHR33508:SF1">
    <property type="entry name" value="UPF0056 MEMBRANE PROTEIN YHCE"/>
    <property type="match status" value="1"/>
</dbReference>
<evidence type="ECO:0000256" key="7">
    <source>
        <dbReference type="RuleBase" id="RU362048"/>
    </source>
</evidence>
<dbReference type="NCBIfam" id="TIGR00427">
    <property type="entry name" value="NAAT family transporter"/>
    <property type="match status" value="1"/>
</dbReference>
<evidence type="ECO:0000256" key="3">
    <source>
        <dbReference type="ARBA" id="ARBA00022475"/>
    </source>
</evidence>
<dbReference type="AlphaFoldDB" id="Q0EVV7"/>
<keyword evidence="4 7" id="KW-0812">Transmembrane</keyword>
<evidence type="ECO:0000313" key="8">
    <source>
        <dbReference type="EMBL" id="EAU53399.1"/>
    </source>
</evidence>
<keyword evidence="9" id="KW-1185">Reference proteome</keyword>
<dbReference type="NCBIfam" id="NF008320">
    <property type="entry name" value="PRK11111.1"/>
    <property type="match status" value="1"/>
</dbReference>
<dbReference type="HOGENOM" id="CLU_079909_0_0_0"/>
<dbReference type="Pfam" id="PF01914">
    <property type="entry name" value="MarC"/>
    <property type="match status" value="1"/>
</dbReference>
<feature type="transmembrane region" description="Helical" evidence="7">
    <location>
        <begin position="77"/>
        <end position="96"/>
    </location>
</feature>
<protein>
    <recommendedName>
        <fullName evidence="7">UPF0056 membrane protein</fullName>
    </recommendedName>
</protein>
<reference evidence="8 9" key="1">
    <citation type="submission" date="2006-09" db="EMBL/GenBank/DDBJ databases">
        <authorList>
            <person name="Emerson D."/>
            <person name="Ferriera S."/>
            <person name="Johnson J."/>
            <person name="Kravitz S."/>
            <person name="Halpern A."/>
            <person name="Remington K."/>
            <person name="Beeson K."/>
            <person name="Tran B."/>
            <person name="Rogers Y.-H."/>
            <person name="Friedman R."/>
            <person name="Venter J.C."/>
        </authorList>
    </citation>
    <scope>NUCLEOTIDE SEQUENCE [LARGE SCALE GENOMIC DNA]</scope>
    <source>
        <strain evidence="8 9">PV-1</strain>
    </source>
</reference>
<sequence length="213" mass="22757">MINMLDYAEYIKIFIGLLAIVNPLGAIPLFISMTAGESSSQRRQTINQVGIGVMLILLVSLFFGEPILHLFGITIDSFRVGGGILVLLMAIAMLHAKTSPIRQTDEEADESIDKESVAIVPLAMPLLAGPGAISTVILAAHKSTGVVHYMTVALGIILLSLVVWGVLRLSPWIEKHISATGINIFTRIMGLILAAIAIEFIANGMKGLFPALA</sequence>
<comment type="subcellular location">
    <subcellularLocation>
        <location evidence="1 7">Cell membrane</location>
        <topology evidence="1 7">Multi-pass membrane protein</topology>
    </subcellularLocation>
</comment>